<protein>
    <submittedName>
        <fullName evidence="4">ABC transporter substrate-binding protein</fullName>
    </submittedName>
</protein>
<feature type="chain" id="PRO_5008656569" evidence="3">
    <location>
        <begin position="23"/>
        <end position="379"/>
    </location>
</feature>
<gene>
    <name evidence="4" type="ORF">AWJ14_11320</name>
</gene>
<sequence length="379" mass="41534">MPRLSICILTSVSALTIGLASATAQEAKEIGIPDSEYSLEALIEAAKKEDPITVIDATGKIVAMAENFSKKYGLQATGVKMSGQDQEQVIAREAAAGNVRTDVFNMSNLPSVTSQILPQGFGISWLAPDLKDKIPAEYQNPAITSNNPWVFAYNTDVNGETCPVDNLWALTTDAWKGRVAMPDPLLRNETMFWFNQLAEHGDQAMREAYKAQFGEELETDEASATAEWVKRLAQNKPKVTKSDSDVGPIVGAKEEQPPIGFLSAAIFRDAKKNGYGMGICKEMKPWVGQLTPRVAVIASGTKSPNTAKLFARFIMTEEGMAPQLHDGKISTNIDAKMPDDEASGIANYVDRLYVNHSETTDSDFAKLQDWQDFWLTNSR</sequence>
<dbReference type="Proteomes" id="UP000094795">
    <property type="component" value="Unassembled WGS sequence"/>
</dbReference>
<keyword evidence="2" id="KW-0574">Periplasm</keyword>
<evidence type="ECO:0000313" key="5">
    <source>
        <dbReference type="Proteomes" id="UP000094795"/>
    </source>
</evidence>
<dbReference type="InterPro" id="IPR006059">
    <property type="entry name" value="SBP"/>
</dbReference>
<evidence type="ECO:0000256" key="2">
    <source>
        <dbReference type="ARBA" id="ARBA00022764"/>
    </source>
</evidence>
<dbReference type="EMBL" id="LQZT01000001">
    <property type="protein sequence ID" value="OCW59588.1"/>
    <property type="molecule type" value="Genomic_DNA"/>
</dbReference>
<reference evidence="4 5" key="1">
    <citation type="submission" date="2015-12" db="EMBL/GenBank/DDBJ databases">
        <authorList>
            <person name="Shamseldin A."/>
            <person name="Moawad H."/>
            <person name="Abd El-Rahim W.M."/>
            <person name="Sadowsky M.J."/>
        </authorList>
    </citation>
    <scope>NUCLEOTIDE SEQUENCE [LARGE SCALE GENOMIC DNA]</scope>
    <source>
        <strain evidence="4 5">JC234</strain>
    </source>
</reference>
<dbReference type="OrthoDB" id="8673316at2"/>
<keyword evidence="5" id="KW-1185">Reference proteome</keyword>
<dbReference type="SUPFAM" id="SSF53850">
    <property type="entry name" value="Periplasmic binding protein-like II"/>
    <property type="match status" value="1"/>
</dbReference>
<feature type="signal peptide" evidence="3">
    <location>
        <begin position="1"/>
        <end position="22"/>
    </location>
</feature>
<organism evidence="4 5">
    <name type="scientific">Hoeflea olei</name>
    <dbReference type="NCBI Taxonomy" id="1480615"/>
    <lineage>
        <taxon>Bacteria</taxon>
        <taxon>Pseudomonadati</taxon>
        <taxon>Pseudomonadota</taxon>
        <taxon>Alphaproteobacteria</taxon>
        <taxon>Hyphomicrobiales</taxon>
        <taxon>Rhizobiaceae</taxon>
        <taxon>Hoeflea</taxon>
    </lineage>
</organism>
<proteinExistence type="predicted"/>
<dbReference type="Pfam" id="PF13416">
    <property type="entry name" value="SBP_bac_8"/>
    <property type="match status" value="1"/>
</dbReference>
<dbReference type="Gene3D" id="3.40.190.10">
    <property type="entry name" value="Periplasmic binding protein-like II"/>
    <property type="match status" value="2"/>
</dbReference>
<evidence type="ECO:0000256" key="1">
    <source>
        <dbReference type="ARBA" id="ARBA00022729"/>
    </source>
</evidence>
<evidence type="ECO:0000313" key="4">
    <source>
        <dbReference type="EMBL" id="OCW59588.1"/>
    </source>
</evidence>
<accession>A0A1C1Z1G4</accession>
<comment type="caution">
    <text evidence="4">The sequence shown here is derived from an EMBL/GenBank/DDBJ whole genome shotgun (WGS) entry which is preliminary data.</text>
</comment>
<dbReference type="AlphaFoldDB" id="A0A1C1Z1G4"/>
<keyword evidence="1 3" id="KW-0732">Signal</keyword>
<dbReference type="RefSeq" id="WP_066174609.1">
    <property type="nucleotide sequence ID" value="NZ_LQZT01000001.1"/>
</dbReference>
<dbReference type="PANTHER" id="PTHR30006">
    <property type="entry name" value="THIAMINE-BINDING PERIPLASMIC PROTEIN-RELATED"/>
    <property type="match status" value="1"/>
</dbReference>
<dbReference type="STRING" id="1480615.AWJ14_11320"/>
<evidence type="ECO:0000256" key="3">
    <source>
        <dbReference type="SAM" id="SignalP"/>
    </source>
</evidence>
<name>A0A1C1Z1G4_9HYPH</name>